<evidence type="ECO:0008006" key="4">
    <source>
        <dbReference type="Google" id="ProtNLM"/>
    </source>
</evidence>
<feature type="signal peptide" evidence="2">
    <location>
        <begin position="1"/>
        <end position="17"/>
    </location>
</feature>
<feature type="chain" id="PRO_5002133864" description="Malate dehydrogenase" evidence="2">
    <location>
        <begin position="18"/>
        <end position="256"/>
    </location>
</feature>
<organism evidence="3">
    <name type="scientific">Bionectria ochroleuca</name>
    <name type="common">Gliocladium roseum</name>
    <dbReference type="NCBI Taxonomy" id="29856"/>
    <lineage>
        <taxon>Eukaryota</taxon>
        <taxon>Fungi</taxon>
        <taxon>Dikarya</taxon>
        <taxon>Ascomycota</taxon>
        <taxon>Pezizomycotina</taxon>
        <taxon>Sordariomycetes</taxon>
        <taxon>Hypocreomycetidae</taxon>
        <taxon>Hypocreales</taxon>
        <taxon>Bionectriaceae</taxon>
        <taxon>Clonostachys</taxon>
    </lineage>
</organism>
<name>A0A0B7JGY6_BIOOC</name>
<dbReference type="AlphaFoldDB" id="A0A0B7JGY6"/>
<dbReference type="InterPro" id="IPR021851">
    <property type="entry name" value="DUF3455"/>
</dbReference>
<evidence type="ECO:0000313" key="3">
    <source>
        <dbReference type="EMBL" id="CEO44013.1"/>
    </source>
</evidence>
<dbReference type="PANTHER" id="PTHR35567">
    <property type="entry name" value="MALATE DEHYDROGENASE (AFU_ORTHOLOGUE AFUA_2G13800)"/>
    <property type="match status" value="1"/>
</dbReference>
<dbReference type="EMBL" id="CDPU01000001">
    <property type="protein sequence ID" value="CEO44013.1"/>
    <property type="molecule type" value="Genomic_DNA"/>
</dbReference>
<evidence type="ECO:0000256" key="1">
    <source>
        <dbReference type="SAM" id="MobiDB-lite"/>
    </source>
</evidence>
<feature type="compositionally biased region" description="Polar residues" evidence="1">
    <location>
        <begin position="27"/>
        <end position="54"/>
    </location>
</feature>
<proteinExistence type="predicted"/>
<protein>
    <recommendedName>
        <fullName evidence="4">Malate dehydrogenase</fullName>
    </recommendedName>
</protein>
<dbReference type="PANTHER" id="PTHR35567:SF3">
    <property type="entry name" value="MALATE DEHYDROGENASE"/>
    <property type="match status" value="1"/>
</dbReference>
<sequence length="256" mass="26419">MLSKSLLLLATAALALATPIRRGPGCSSGTTSPALPKTGGSNWLTQTPEELPNPTNSSLKAIVLGFGIQNYTCSGAGAEAKASGALAMLYDVTDLYPGQSTDSLTLATFNALTSVALWTHEVPLNLLEAKSVAQGADSSNPFPADASLKIGNRELPYAGHHFFNAGGAPQFVVSTKKAAINIVAAKLDDAPAPSYADKGPSGTGAVAWLYLGQSTSTKSTGAKYVYRVNTAGGNPATCSGEGTESMSYTTQYWLYD</sequence>
<evidence type="ECO:0000256" key="2">
    <source>
        <dbReference type="SAM" id="SignalP"/>
    </source>
</evidence>
<feature type="region of interest" description="Disordered" evidence="1">
    <location>
        <begin position="25"/>
        <end position="54"/>
    </location>
</feature>
<gene>
    <name evidence="3" type="ORF">BN869_000000068_1</name>
</gene>
<reference evidence="3" key="1">
    <citation type="submission" date="2015-01" db="EMBL/GenBank/DDBJ databases">
        <authorList>
            <person name="Durling Mikael"/>
        </authorList>
    </citation>
    <scope>NUCLEOTIDE SEQUENCE</scope>
</reference>
<dbReference type="Pfam" id="PF11937">
    <property type="entry name" value="DUF3455"/>
    <property type="match status" value="1"/>
</dbReference>
<keyword evidence="2" id="KW-0732">Signal</keyword>
<accession>A0A0B7JGY6</accession>